<dbReference type="InterPro" id="IPR001810">
    <property type="entry name" value="F-box_dom"/>
</dbReference>
<dbReference type="Pfam" id="PF12937">
    <property type="entry name" value="F-box-like"/>
    <property type="match status" value="1"/>
</dbReference>
<dbReference type="AlphaFoldDB" id="J0DA40"/>
<protein>
    <recommendedName>
        <fullName evidence="1">F-box domain-containing protein</fullName>
    </recommendedName>
</protein>
<accession>J0DA40</accession>
<dbReference type="KEGG" id="adl:AURDEDRAFT_173916"/>
<dbReference type="SUPFAM" id="SSF81383">
    <property type="entry name" value="F-box domain"/>
    <property type="match status" value="1"/>
</dbReference>
<evidence type="ECO:0000313" key="3">
    <source>
        <dbReference type="Proteomes" id="UP000006514"/>
    </source>
</evidence>
<reference evidence="3" key="1">
    <citation type="journal article" date="2012" name="Science">
        <title>The Paleozoic origin of enzymatic lignin decomposition reconstructed from 31 fungal genomes.</title>
        <authorList>
            <person name="Floudas D."/>
            <person name="Binder M."/>
            <person name="Riley R."/>
            <person name="Barry K."/>
            <person name="Blanchette R.A."/>
            <person name="Henrissat B."/>
            <person name="Martinez A.T."/>
            <person name="Otillar R."/>
            <person name="Spatafora J.W."/>
            <person name="Yadav J.S."/>
            <person name="Aerts A."/>
            <person name="Benoit I."/>
            <person name="Boyd A."/>
            <person name="Carlson A."/>
            <person name="Copeland A."/>
            <person name="Coutinho P.M."/>
            <person name="de Vries R.P."/>
            <person name="Ferreira P."/>
            <person name="Findley K."/>
            <person name="Foster B."/>
            <person name="Gaskell J."/>
            <person name="Glotzer D."/>
            <person name="Gorecki P."/>
            <person name="Heitman J."/>
            <person name="Hesse C."/>
            <person name="Hori C."/>
            <person name="Igarashi K."/>
            <person name="Jurgens J.A."/>
            <person name="Kallen N."/>
            <person name="Kersten P."/>
            <person name="Kohler A."/>
            <person name="Kuees U."/>
            <person name="Kumar T.K.A."/>
            <person name="Kuo A."/>
            <person name="LaButti K."/>
            <person name="Larrondo L.F."/>
            <person name="Lindquist E."/>
            <person name="Ling A."/>
            <person name="Lombard V."/>
            <person name="Lucas S."/>
            <person name="Lundell T."/>
            <person name="Martin R."/>
            <person name="McLaughlin D.J."/>
            <person name="Morgenstern I."/>
            <person name="Morin E."/>
            <person name="Murat C."/>
            <person name="Nagy L.G."/>
            <person name="Nolan M."/>
            <person name="Ohm R.A."/>
            <person name="Patyshakuliyeva A."/>
            <person name="Rokas A."/>
            <person name="Ruiz-Duenas F.J."/>
            <person name="Sabat G."/>
            <person name="Salamov A."/>
            <person name="Samejima M."/>
            <person name="Schmutz J."/>
            <person name="Slot J.C."/>
            <person name="St John F."/>
            <person name="Stenlid J."/>
            <person name="Sun H."/>
            <person name="Sun S."/>
            <person name="Syed K."/>
            <person name="Tsang A."/>
            <person name="Wiebenga A."/>
            <person name="Young D."/>
            <person name="Pisabarro A."/>
            <person name="Eastwood D.C."/>
            <person name="Martin F."/>
            <person name="Cullen D."/>
            <person name="Grigoriev I.V."/>
            <person name="Hibbett D.S."/>
        </authorList>
    </citation>
    <scope>NUCLEOTIDE SEQUENCE [LARGE SCALE GENOMIC DNA]</scope>
    <source>
        <strain evidence="3">TFB10046</strain>
    </source>
</reference>
<dbReference type="InParanoid" id="J0DA40"/>
<sequence>MQHPLILVFIESTSIGLQTGVVSLYMKNGNFLEHFEAYQSPRNESAKLYSPLSDVYAFWMLVLESSYAAQEKNMPHLPNELLLEVWDHLPPMERIAVSQVCRKWRGISLSTPRLWSRVIFLFTKHSDGCRCLSCSSQGSHQFDIYRPPPRATNLAFLGQILPRSADLPLDVTFVLSHTSSVVQNACLQFLNTHSNRIARIHSDNGLGVEIYKWINTFESFPALRTVTAGFDDREIEYCDLPVRRCPNTPFPVLNQIHIGAEVDYFGGFLGGIPMPSLQELTITPSRVNEAVQRDLRLCPNLTRLNVVMARFPLKGMLPYVESRFRQLAKIVANIREVCLLDIAAAHEANTLNAFNSRRHRHLILDYQGRPRVAGSFWYLSLPSPCDALGDAVRLTLRLRESVYEIDVRDALGHRREVLLDLSTIRIAPGLWDCYVSKKRVLAATVEALAWDYFASGLPRDCEIPELTIVVSRAPGELENVSLARFASLRTLHIASLRARLHLEGAILRHLVDSRAQKGETLPVLSVCANVLLKDTDSLSQVVANVECSGSRAMP</sequence>
<dbReference type="InterPro" id="IPR036047">
    <property type="entry name" value="F-box-like_dom_sf"/>
</dbReference>
<dbReference type="EMBL" id="JH687849">
    <property type="protein sequence ID" value="EJD36964.1"/>
    <property type="molecule type" value="Genomic_DNA"/>
</dbReference>
<evidence type="ECO:0000259" key="1">
    <source>
        <dbReference type="PROSITE" id="PS50181"/>
    </source>
</evidence>
<name>J0DA40_AURST</name>
<feature type="domain" description="F-box" evidence="1">
    <location>
        <begin position="71"/>
        <end position="118"/>
    </location>
</feature>
<dbReference type="Gene3D" id="1.20.1280.50">
    <property type="match status" value="1"/>
</dbReference>
<proteinExistence type="predicted"/>
<keyword evidence="3" id="KW-1185">Reference proteome</keyword>
<dbReference type="OrthoDB" id="3365698at2759"/>
<dbReference type="PROSITE" id="PS50181">
    <property type="entry name" value="FBOX"/>
    <property type="match status" value="1"/>
</dbReference>
<gene>
    <name evidence="2" type="ORF">AURDEDRAFT_173916</name>
</gene>
<organism evidence="2 3">
    <name type="scientific">Auricularia subglabra (strain TFB-10046 / SS5)</name>
    <name type="common">White-rot fungus</name>
    <name type="synonym">Auricularia delicata (strain TFB10046)</name>
    <dbReference type="NCBI Taxonomy" id="717982"/>
    <lineage>
        <taxon>Eukaryota</taxon>
        <taxon>Fungi</taxon>
        <taxon>Dikarya</taxon>
        <taxon>Basidiomycota</taxon>
        <taxon>Agaricomycotina</taxon>
        <taxon>Agaricomycetes</taxon>
        <taxon>Auriculariales</taxon>
        <taxon>Auriculariaceae</taxon>
        <taxon>Auricularia</taxon>
    </lineage>
</organism>
<evidence type="ECO:0000313" key="2">
    <source>
        <dbReference type="EMBL" id="EJD36964.1"/>
    </source>
</evidence>
<dbReference type="SMART" id="SM00256">
    <property type="entry name" value="FBOX"/>
    <property type="match status" value="1"/>
</dbReference>
<dbReference type="Proteomes" id="UP000006514">
    <property type="component" value="Unassembled WGS sequence"/>
</dbReference>